<dbReference type="Proteomes" id="UP001054889">
    <property type="component" value="Unassembled WGS sequence"/>
</dbReference>
<evidence type="ECO:0000256" key="1">
    <source>
        <dbReference type="ARBA" id="ARBA00022729"/>
    </source>
</evidence>
<dbReference type="Pfam" id="PF00560">
    <property type="entry name" value="LRR_1"/>
    <property type="match status" value="1"/>
</dbReference>
<dbReference type="InterPro" id="IPR001611">
    <property type="entry name" value="Leu-rich_rpt"/>
</dbReference>
<evidence type="ECO:0000256" key="2">
    <source>
        <dbReference type="SAM" id="MobiDB-lite"/>
    </source>
</evidence>
<feature type="compositionally biased region" description="Low complexity" evidence="2">
    <location>
        <begin position="33"/>
        <end position="51"/>
    </location>
</feature>
<comment type="caution">
    <text evidence="3">The sequence shown here is derived from an EMBL/GenBank/DDBJ whole genome shotgun (WGS) entry which is preliminary data.</text>
</comment>
<feature type="region of interest" description="Disordered" evidence="2">
    <location>
        <begin position="33"/>
        <end position="53"/>
    </location>
</feature>
<dbReference type="Gene3D" id="3.80.10.10">
    <property type="entry name" value="Ribonuclease Inhibitor"/>
    <property type="match status" value="2"/>
</dbReference>
<dbReference type="EMBL" id="BQKI01000095">
    <property type="protein sequence ID" value="GJN37468.1"/>
    <property type="molecule type" value="Genomic_DNA"/>
</dbReference>
<accession>A0AAV5FNW0</accession>
<dbReference type="SUPFAM" id="SSF52058">
    <property type="entry name" value="L domain-like"/>
    <property type="match status" value="1"/>
</dbReference>
<evidence type="ECO:0000313" key="4">
    <source>
        <dbReference type="Proteomes" id="UP001054889"/>
    </source>
</evidence>
<sequence>MDSNNLTGTIPASLANLSLLRFMVLGRNQLEGPSLPASAASRASDDSPLPSTASRASCLPLSTTYPSLEWLQFTGSIPASLSNLTTLQWLDLSYNTLSGHVPSGLGKAASPAKSQTCASTGRSPTDDMFDGSFDLHKFSKDAIPDRIWEIVDPTMWLHNDGYNSTTRPRIHNCLVSVIALGISCSRKQPRERIPIQDATIELACY</sequence>
<dbReference type="InterPro" id="IPR032675">
    <property type="entry name" value="LRR_dom_sf"/>
</dbReference>
<proteinExistence type="predicted"/>
<organism evidence="3 4">
    <name type="scientific">Eleusine coracana subsp. coracana</name>
    <dbReference type="NCBI Taxonomy" id="191504"/>
    <lineage>
        <taxon>Eukaryota</taxon>
        <taxon>Viridiplantae</taxon>
        <taxon>Streptophyta</taxon>
        <taxon>Embryophyta</taxon>
        <taxon>Tracheophyta</taxon>
        <taxon>Spermatophyta</taxon>
        <taxon>Magnoliopsida</taxon>
        <taxon>Liliopsida</taxon>
        <taxon>Poales</taxon>
        <taxon>Poaceae</taxon>
        <taxon>PACMAD clade</taxon>
        <taxon>Chloridoideae</taxon>
        <taxon>Cynodonteae</taxon>
        <taxon>Eleusininae</taxon>
        <taxon>Eleusine</taxon>
    </lineage>
</organism>
<protein>
    <submittedName>
        <fullName evidence="3">Uncharacterized protein</fullName>
    </submittedName>
</protein>
<dbReference type="Gene3D" id="1.10.510.10">
    <property type="entry name" value="Transferase(Phosphotransferase) domain 1"/>
    <property type="match status" value="1"/>
</dbReference>
<reference evidence="3" key="1">
    <citation type="journal article" date="2018" name="DNA Res.">
        <title>Multiple hybrid de novo genome assembly of finger millet, an orphan allotetraploid crop.</title>
        <authorList>
            <person name="Hatakeyama M."/>
            <person name="Aluri S."/>
            <person name="Balachadran M.T."/>
            <person name="Sivarajan S.R."/>
            <person name="Patrignani A."/>
            <person name="Gruter S."/>
            <person name="Poveda L."/>
            <person name="Shimizu-Inatsugi R."/>
            <person name="Baeten J."/>
            <person name="Francoijs K.J."/>
            <person name="Nataraja K.N."/>
            <person name="Reddy Y.A.N."/>
            <person name="Phadnis S."/>
            <person name="Ravikumar R.L."/>
            <person name="Schlapbach R."/>
            <person name="Sreeman S.M."/>
            <person name="Shimizu K.K."/>
        </authorList>
    </citation>
    <scope>NUCLEOTIDE SEQUENCE</scope>
</reference>
<evidence type="ECO:0000313" key="3">
    <source>
        <dbReference type="EMBL" id="GJN37468.1"/>
    </source>
</evidence>
<keyword evidence="1" id="KW-0732">Signal</keyword>
<name>A0AAV5FNW0_ELECO</name>
<dbReference type="AlphaFoldDB" id="A0AAV5FNW0"/>
<dbReference type="PANTHER" id="PTHR47988">
    <property type="entry name" value="SOMATIC EMBRYOGENESIS RECEPTOR KINASE 1"/>
    <property type="match status" value="1"/>
</dbReference>
<keyword evidence="4" id="KW-1185">Reference proteome</keyword>
<reference evidence="3" key="2">
    <citation type="submission" date="2021-12" db="EMBL/GenBank/DDBJ databases">
        <title>Resequencing data analysis of finger millet.</title>
        <authorList>
            <person name="Hatakeyama M."/>
            <person name="Aluri S."/>
            <person name="Balachadran M.T."/>
            <person name="Sivarajan S.R."/>
            <person name="Poveda L."/>
            <person name="Shimizu-Inatsugi R."/>
            <person name="Schlapbach R."/>
            <person name="Sreeman S.M."/>
            <person name="Shimizu K.K."/>
        </authorList>
    </citation>
    <scope>NUCLEOTIDE SEQUENCE</scope>
</reference>
<gene>
    <name evidence="3" type="primary">gb26426</name>
    <name evidence="3" type="ORF">PR202_gb26426</name>
</gene>